<keyword evidence="4" id="KW-0418">Kinase</keyword>
<dbReference type="EC" id="2.7.13.3" evidence="2"/>
<keyword evidence="8" id="KW-1185">Reference proteome</keyword>
<evidence type="ECO:0000256" key="3">
    <source>
        <dbReference type="ARBA" id="ARBA00022679"/>
    </source>
</evidence>
<accession>R7ZXQ1</accession>
<evidence type="ECO:0000313" key="8">
    <source>
        <dbReference type="Proteomes" id="UP000013909"/>
    </source>
</evidence>
<dbReference type="PRINTS" id="PR00344">
    <property type="entry name" value="BCTRLSENSOR"/>
</dbReference>
<organism evidence="7 8">
    <name type="scientific">Lunatimonas lonarensis</name>
    <dbReference type="NCBI Taxonomy" id="1232681"/>
    <lineage>
        <taxon>Bacteria</taxon>
        <taxon>Pseudomonadati</taxon>
        <taxon>Bacteroidota</taxon>
        <taxon>Cytophagia</taxon>
        <taxon>Cytophagales</taxon>
        <taxon>Cyclobacteriaceae</taxon>
    </lineage>
</organism>
<dbReference type="InterPro" id="IPR036890">
    <property type="entry name" value="HATPase_C_sf"/>
</dbReference>
<keyword evidence="5" id="KW-0902">Two-component regulatory system</keyword>
<reference evidence="7 8" key="1">
    <citation type="submission" date="2013-02" db="EMBL/GenBank/DDBJ databases">
        <title>A novel strain isolated from Lonar lake, Maharashtra, India.</title>
        <authorList>
            <person name="Singh A."/>
        </authorList>
    </citation>
    <scope>NUCLEOTIDE SEQUENCE [LARGE SCALE GENOMIC DNA]</scope>
    <source>
        <strain evidence="7 8">AK24</strain>
    </source>
</reference>
<feature type="domain" description="Histidine kinase" evidence="6">
    <location>
        <begin position="59"/>
        <end position="242"/>
    </location>
</feature>
<dbReference type="SMART" id="SM00387">
    <property type="entry name" value="HATPase_c"/>
    <property type="match status" value="1"/>
</dbReference>
<dbReference type="CDD" id="cd16917">
    <property type="entry name" value="HATPase_UhpB-NarQ-NarX-like"/>
    <property type="match status" value="1"/>
</dbReference>
<name>R7ZXQ1_9BACT</name>
<dbReference type="GO" id="GO:0000160">
    <property type="term" value="P:phosphorelay signal transduction system"/>
    <property type="evidence" value="ECO:0007669"/>
    <property type="project" value="UniProtKB-KW"/>
</dbReference>
<comment type="caution">
    <text evidence="7">The sequence shown here is derived from an EMBL/GenBank/DDBJ whole genome shotgun (WGS) entry which is preliminary data.</text>
</comment>
<dbReference type="PANTHER" id="PTHR24421">
    <property type="entry name" value="NITRATE/NITRITE SENSOR PROTEIN NARX-RELATED"/>
    <property type="match status" value="1"/>
</dbReference>
<dbReference type="STRING" id="1232681.ADIS_0744"/>
<dbReference type="InterPro" id="IPR004358">
    <property type="entry name" value="Sig_transdc_His_kin-like_C"/>
</dbReference>
<dbReference type="InterPro" id="IPR005467">
    <property type="entry name" value="His_kinase_dom"/>
</dbReference>
<dbReference type="GO" id="GO:0004673">
    <property type="term" value="F:protein histidine kinase activity"/>
    <property type="evidence" value="ECO:0007669"/>
    <property type="project" value="UniProtKB-EC"/>
</dbReference>
<dbReference type="EMBL" id="AQHR01000022">
    <property type="protein sequence ID" value="EON78847.1"/>
    <property type="molecule type" value="Genomic_DNA"/>
</dbReference>
<dbReference type="Proteomes" id="UP000013909">
    <property type="component" value="Unassembled WGS sequence"/>
</dbReference>
<dbReference type="SUPFAM" id="SSF55874">
    <property type="entry name" value="ATPase domain of HSP90 chaperone/DNA topoisomerase II/histidine kinase"/>
    <property type="match status" value="1"/>
</dbReference>
<sequence>MLVAGIVGLFLMAGFVVAMVLIHRQRQVKSQHKMALLKAEYQNTLLNVEKEIREDTLHYVSQELHDNIGQMLSLTKLVLSNPDPASISEGKQLINSIIKEVRSLSKSINRDYIKDVDFLDFLSEELTKIERSGFCRTNLRHPTQPIVLQDDNKKLILIRLVQECLNNSIKHAEPSLIEIHVAEQEGTLHLEISDDGKGFDLTKASSGLGLRNLQSRMEAIAGSLSLDSTPGLGTRIHMSLAI</sequence>
<dbReference type="InterPro" id="IPR050482">
    <property type="entry name" value="Sensor_HK_TwoCompSys"/>
</dbReference>
<dbReference type="PANTHER" id="PTHR24421:SF10">
    <property type="entry name" value="NITRATE_NITRITE SENSOR PROTEIN NARQ"/>
    <property type="match status" value="1"/>
</dbReference>
<evidence type="ECO:0000256" key="5">
    <source>
        <dbReference type="ARBA" id="ARBA00023012"/>
    </source>
</evidence>
<evidence type="ECO:0000256" key="1">
    <source>
        <dbReference type="ARBA" id="ARBA00000085"/>
    </source>
</evidence>
<evidence type="ECO:0000313" key="7">
    <source>
        <dbReference type="EMBL" id="EON78847.1"/>
    </source>
</evidence>
<dbReference type="Pfam" id="PF02518">
    <property type="entry name" value="HATPase_c"/>
    <property type="match status" value="1"/>
</dbReference>
<evidence type="ECO:0000256" key="4">
    <source>
        <dbReference type="ARBA" id="ARBA00022777"/>
    </source>
</evidence>
<keyword evidence="3" id="KW-0808">Transferase</keyword>
<gene>
    <name evidence="7" type="ORF">ADIS_0744</name>
</gene>
<dbReference type="AlphaFoldDB" id="R7ZXQ1"/>
<dbReference type="PROSITE" id="PS50109">
    <property type="entry name" value="HIS_KIN"/>
    <property type="match status" value="1"/>
</dbReference>
<protein>
    <recommendedName>
        <fullName evidence="2">histidine kinase</fullName>
        <ecNumber evidence="2">2.7.13.3</ecNumber>
    </recommendedName>
</protein>
<proteinExistence type="predicted"/>
<evidence type="ECO:0000259" key="6">
    <source>
        <dbReference type="PROSITE" id="PS50109"/>
    </source>
</evidence>
<dbReference type="InterPro" id="IPR003594">
    <property type="entry name" value="HATPase_dom"/>
</dbReference>
<dbReference type="Gene3D" id="3.30.565.10">
    <property type="entry name" value="Histidine kinase-like ATPase, C-terminal domain"/>
    <property type="match status" value="1"/>
</dbReference>
<evidence type="ECO:0000256" key="2">
    <source>
        <dbReference type="ARBA" id="ARBA00012438"/>
    </source>
</evidence>
<comment type="catalytic activity">
    <reaction evidence="1">
        <text>ATP + protein L-histidine = ADP + protein N-phospho-L-histidine.</text>
        <dbReference type="EC" id="2.7.13.3"/>
    </reaction>
</comment>